<feature type="non-terminal residue" evidence="2">
    <location>
        <position position="316"/>
    </location>
</feature>
<evidence type="ECO:0000313" key="3">
    <source>
        <dbReference type="Proteomes" id="UP000229681"/>
    </source>
</evidence>
<proteinExistence type="predicted"/>
<dbReference type="AlphaFoldDB" id="A0A2M8PIJ9"/>
<feature type="transmembrane region" description="Helical" evidence="1">
    <location>
        <begin position="155"/>
        <end position="174"/>
    </location>
</feature>
<dbReference type="Gene3D" id="3.30.450.40">
    <property type="match status" value="1"/>
</dbReference>
<gene>
    <name evidence="2" type="ORF">CUN49_00765</name>
</gene>
<keyword evidence="1" id="KW-1133">Transmembrane helix</keyword>
<keyword evidence="1" id="KW-0812">Transmembrane</keyword>
<reference evidence="2 3" key="1">
    <citation type="submission" date="2017-11" db="EMBL/GenBank/DDBJ databases">
        <title>Evolution of Phototrophy in the Chloroflexi Phylum Driven by Horizontal Gene Transfer.</title>
        <authorList>
            <person name="Ward L.M."/>
            <person name="Hemp J."/>
            <person name="Shih P.M."/>
            <person name="Mcglynn S.E."/>
            <person name="Fischer W."/>
        </authorList>
    </citation>
    <scope>NUCLEOTIDE SEQUENCE [LARGE SCALE GENOMIC DNA]</scope>
    <source>
        <strain evidence="2">JP3_13</strain>
    </source>
</reference>
<dbReference type="EMBL" id="PGTM01000004">
    <property type="protein sequence ID" value="PJF37375.1"/>
    <property type="molecule type" value="Genomic_DNA"/>
</dbReference>
<organism evidence="2 3">
    <name type="scientific">Candidatus Thermofonsia Clade 1 bacterium</name>
    <dbReference type="NCBI Taxonomy" id="2364210"/>
    <lineage>
        <taxon>Bacteria</taxon>
        <taxon>Bacillati</taxon>
        <taxon>Chloroflexota</taxon>
        <taxon>Candidatus Thermofontia</taxon>
        <taxon>Candidatus Thermofonsia Clade 1</taxon>
    </lineage>
</organism>
<feature type="transmembrane region" description="Helical" evidence="1">
    <location>
        <begin position="20"/>
        <end position="41"/>
    </location>
</feature>
<dbReference type="Proteomes" id="UP000229681">
    <property type="component" value="Unassembled WGS sequence"/>
</dbReference>
<keyword evidence="1" id="KW-0472">Membrane</keyword>
<name>A0A2M8PIJ9_9CHLR</name>
<dbReference type="InterPro" id="IPR029016">
    <property type="entry name" value="GAF-like_dom_sf"/>
</dbReference>
<evidence type="ECO:0000313" key="2">
    <source>
        <dbReference type="EMBL" id="PJF37375.1"/>
    </source>
</evidence>
<protein>
    <recommendedName>
        <fullName evidence="4">GAF domain-containing protein</fullName>
    </recommendedName>
</protein>
<sequence length="316" mass="33758">MLSFFPLTAYAEPLARRRAIGTYLISVAMCLGVLLGALNLLLQLLSGGALPDWLTLLRGALLAGVGVAAYSLTRRAQQAAAALLVLLAAVTLLFLLSFSNEISLMLGFGGMLVSISLGALLIGEQTVPYTLIAAALYLFFEPSPPIEGMAETSPALLTLGLPLLLVHGGINYAMARNLRLVARQVTANVEERNVRLAKASADLVQRILGVRLTLDRVLQETVHLVQEHFSDCHEVQLFLVDKDRRNVTLVATTHQANLGNVGSQQVGVGSLSVIGRVTISGESILAREESEVQPYRRSAFLSGTKAQLAIPLRVGG</sequence>
<feature type="transmembrane region" description="Helical" evidence="1">
    <location>
        <begin position="79"/>
        <end position="98"/>
    </location>
</feature>
<feature type="transmembrane region" description="Helical" evidence="1">
    <location>
        <begin position="53"/>
        <end position="72"/>
    </location>
</feature>
<evidence type="ECO:0000256" key="1">
    <source>
        <dbReference type="SAM" id="Phobius"/>
    </source>
</evidence>
<accession>A0A2M8PIJ9</accession>
<dbReference type="SUPFAM" id="SSF55781">
    <property type="entry name" value="GAF domain-like"/>
    <property type="match status" value="1"/>
</dbReference>
<comment type="caution">
    <text evidence="2">The sequence shown here is derived from an EMBL/GenBank/DDBJ whole genome shotgun (WGS) entry which is preliminary data.</text>
</comment>
<feature type="transmembrane region" description="Helical" evidence="1">
    <location>
        <begin position="127"/>
        <end position="143"/>
    </location>
</feature>
<evidence type="ECO:0008006" key="4">
    <source>
        <dbReference type="Google" id="ProtNLM"/>
    </source>
</evidence>